<comment type="caution">
    <text evidence="1">The sequence shown here is derived from an EMBL/GenBank/DDBJ whole genome shotgun (WGS) entry which is preliminary data.</text>
</comment>
<name>A0A8J3VWA2_9ACTN</name>
<evidence type="ECO:0000313" key="1">
    <source>
        <dbReference type="EMBL" id="GIH20621.1"/>
    </source>
</evidence>
<dbReference type="AlphaFoldDB" id="A0A8J3VWA2"/>
<sequence>MPDRPLPFHRLGGGVPAHVSDVPHSPADRESLVEGRFFRVPDPGLSLTILVADDIKEAIERAGIRGWRFTRAQIAD</sequence>
<dbReference type="EMBL" id="BONZ01000102">
    <property type="protein sequence ID" value="GIH20621.1"/>
    <property type="molecule type" value="Genomic_DNA"/>
</dbReference>
<organism evidence="1 2">
    <name type="scientific">Rugosimonospora africana</name>
    <dbReference type="NCBI Taxonomy" id="556532"/>
    <lineage>
        <taxon>Bacteria</taxon>
        <taxon>Bacillati</taxon>
        <taxon>Actinomycetota</taxon>
        <taxon>Actinomycetes</taxon>
        <taxon>Micromonosporales</taxon>
        <taxon>Micromonosporaceae</taxon>
        <taxon>Rugosimonospora</taxon>
    </lineage>
</organism>
<evidence type="ECO:0000313" key="2">
    <source>
        <dbReference type="Proteomes" id="UP000642748"/>
    </source>
</evidence>
<keyword evidence="2" id="KW-1185">Reference proteome</keyword>
<accession>A0A8J3VWA2</accession>
<gene>
    <name evidence="1" type="ORF">Raf01_87930</name>
</gene>
<protein>
    <submittedName>
        <fullName evidence="1">Uncharacterized protein</fullName>
    </submittedName>
</protein>
<proteinExistence type="predicted"/>
<reference evidence="1" key="1">
    <citation type="submission" date="2021-01" db="EMBL/GenBank/DDBJ databases">
        <title>Whole genome shotgun sequence of Rugosimonospora africana NBRC 104875.</title>
        <authorList>
            <person name="Komaki H."/>
            <person name="Tamura T."/>
        </authorList>
    </citation>
    <scope>NUCLEOTIDE SEQUENCE</scope>
    <source>
        <strain evidence="1">NBRC 104875</strain>
    </source>
</reference>
<dbReference type="Proteomes" id="UP000642748">
    <property type="component" value="Unassembled WGS sequence"/>
</dbReference>